<dbReference type="Pfam" id="PF00172">
    <property type="entry name" value="Zn_clus"/>
    <property type="match status" value="1"/>
</dbReference>
<name>A0A9P8W1P3_9HYPO</name>
<evidence type="ECO:0000256" key="5">
    <source>
        <dbReference type="ARBA" id="ARBA00023242"/>
    </source>
</evidence>
<dbReference type="EMBL" id="JAGPYM010000014">
    <property type="protein sequence ID" value="KAH6887478.1"/>
    <property type="molecule type" value="Genomic_DNA"/>
</dbReference>
<gene>
    <name evidence="8" type="ORF">B0T10DRAFT_489842</name>
</gene>
<dbReference type="GO" id="GO:0008270">
    <property type="term" value="F:zinc ion binding"/>
    <property type="evidence" value="ECO:0007669"/>
    <property type="project" value="InterPro"/>
</dbReference>
<evidence type="ECO:0000313" key="8">
    <source>
        <dbReference type="EMBL" id="KAH6887478.1"/>
    </source>
</evidence>
<dbReference type="OrthoDB" id="424974at2759"/>
<feature type="region of interest" description="Disordered" evidence="6">
    <location>
        <begin position="1"/>
        <end position="26"/>
    </location>
</feature>
<dbReference type="GO" id="GO:0003677">
    <property type="term" value="F:DNA binding"/>
    <property type="evidence" value="ECO:0007669"/>
    <property type="project" value="InterPro"/>
</dbReference>
<dbReference type="PANTHER" id="PTHR47338:SF4">
    <property type="entry name" value="ZN(II)2CYS6 TRANSCRIPTION FACTOR (EUROFUNG)"/>
    <property type="match status" value="1"/>
</dbReference>
<feature type="compositionally biased region" description="Polar residues" evidence="6">
    <location>
        <begin position="155"/>
        <end position="170"/>
    </location>
</feature>
<dbReference type="PROSITE" id="PS50048">
    <property type="entry name" value="ZN2_CY6_FUNGAL_2"/>
    <property type="match status" value="1"/>
</dbReference>
<evidence type="ECO:0000256" key="6">
    <source>
        <dbReference type="SAM" id="MobiDB-lite"/>
    </source>
</evidence>
<dbReference type="PANTHER" id="PTHR47338">
    <property type="entry name" value="ZN(II)2CYS6 TRANSCRIPTION FACTOR (EUROFUNG)-RELATED"/>
    <property type="match status" value="1"/>
</dbReference>
<dbReference type="GO" id="GO:0006351">
    <property type="term" value="P:DNA-templated transcription"/>
    <property type="evidence" value="ECO:0007669"/>
    <property type="project" value="InterPro"/>
</dbReference>
<dbReference type="InterPro" id="IPR050815">
    <property type="entry name" value="TF_fung"/>
</dbReference>
<evidence type="ECO:0000256" key="3">
    <source>
        <dbReference type="ARBA" id="ARBA00023015"/>
    </source>
</evidence>
<keyword evidence="9" id="KW-1185">Reference proteome</keyword>
<feature type="domain" description="Zn(2)-C6 fungal-type" evidence="7">
    <location>
        <begin position="35"/>
        <end position="65"/>
    </location>
</feature>
<evidence type="ECO:0000256" key="2">
    <source>
        <dbReference type="ARBA" id="ARBA00022723"/>
    </source>
</evidence>
<feature type="region of interest" description="Disordered" evidence="6">
    <location>
        <begin position="139"/>
        <end position="170"/>
    </location>
</feature>
<reference evidence="8 9" key="1">
    <citation type="journal article" date="2021" name="Nat. Commun.">
        <title>Genetic determinants of endophytism in the Arabidopsis root mycobiome.</title>
        <authorList>
            <person name="Mesny F."/>
            <person name="Miyauchi S."/>
            <person name="Thiergart T."/>
            <person name="Pickel B."/>
            <person name="Atanasova L."/>
            <person name="Karlsson M."/>
            <person name="Huettel B."/>
            <person name="Barry K.W."/>
            <person name="Haridas S."/>
            <person name="Chen C."/>
            <person name="Bauer D."/>
            <person name="Andreopoulos W."/>
            <person name="Pangilinan J."/>
            <person name="LaButti K."/>
            <person name="Riley R."/>
            <person name="Lipzen A."/>
            <person name="Clum A."/>
            <person name="Drula E."/>
            <person name="Henrissat B."/>
            <person name="Kohler A."/>
            <person name="Grigoriev I.V."/>
            <person name="Martin F.M."/>
            <person name="Hacquard S."/>
        </authorList>
    </citation>
    <scope>NUCLEOTIDE SEQUENCE [LARGE SCALE GENOMIC DNA]</scope>
    <source>
        <strain evidence="8 9">MPI-CAGE-CH-0241</strain>
    </source>
</reference>
<comment type="subcellular location">
    <subcellularLocation>
        <location evidence="1">Nucleus</location>
    </subcellularLocation>
</comment>
<sequence>MSNMMTSMRPLEPAGEPWQHHHGQSRSNIRRIRQACTNCRHRKTKCSGDRPRCINCRRVDRVCQYEPYSATVSTVGGTGSQNNSSLSSSKLGAINPDLLKRINTIESQLARLSGQNASQIQSEHQPFLQDASSSFGFEDQLSSQLPSEPCRPQRRFSSSMPQTSDSEGSNMSPFNTLPPHSVMQSLIDAYFLHSHNQPYSYFHEASFRDRLAYGLLPKCLVFAVLASALRFSNNEYFRGAIHEAIETYAREAWLSVLNDHMTTENCPNLHVAQATNILAIVDFTAGRTSSGWLKIGLAVRIAQDLQLQTEPKSTLSAIEQEERRRAFWSIYLLDKLVSCGQGRPPAISDNDCHVQLPCDQQTFRTGSTKKTMTLHELFNWGSDSEGVTGTFALTILAASTLGRCARHVLHQCETDDILPWDSKSEFTSLNSDLLLVEHHLEPQTSPINEIVDRYKKPDGSLDHQDISHVIFARTIFHLCHCLLNHPFLLQLRLQKSRCRMPPNFWAGAQQTSKSHALKIAELLDSAAAAGCHVQSSFYVYATSVAGSILLLAVHAHQDPGADLRKGSQQAFQILERMGQAWEHASKMHIQLLLFDAQGDELAKILDPQRGSKIDSKLEAIFWSMVNYDTMCSNPTSADSLLGSFASEVPGPEQVDFDMDFTNDGDYSSLGPDANGRSPGFFISL</sequence>
<protein>
    <submittedName>
        <fullName evidence="8">Fungal-specific transcription factor domain-containing protein</fullName>
    </submittedName>
</protein>
<dbReference type="InterPro" id="IPR007219">
    <property type="entry name" value="XnlR_reg_dom"/>
</dbReference>
<dbReference type="Pfam" id="PF04082">
    <property type="entry name" value="Fungal_trans"/>
    <property type="match status" value="1"/>
</dbReference>
<comment type="caution">
    <text evidence="8">The sequence shown here is derived from an EMBL/GenBank/DDBJ whole genome shotgun (WGS) entry which is preliminary data.</text>
</comment>
<dbReference type="SUPFAM" id="SSF57701">
    <property type="entry name" value="Zn2/Cys6 DNA-binding domain"/>
    <property type="match status" value="1"/>
</dbReference>
<evidence type="ECO:0000256" key="1">
    <source>
        <dbReference type="ARBA" id="ARBA00004123"/>
    </source>
</evidence>
<dbReference type="PROSITE" id="PS00463">
    <property type="entry name" value="ZN2_CY6_FUNGAL_1"/>
    <property type="match status" value="1"/>
</dbReference>
<dbReference type="CDD" id="cd00067">
    <property type="entry name" value="GAL4"/>
    <property type="match status" value="1"/>
</dbReference>
<dbReference type="GO" id="GO:0000981">
    <property type="term" value="F:DNA-binding transcription factor activity, RNA polymerase II-specific"/>
    <property type="evidence" value="ECO:0007669"/>
    <property type="project" value="InterPro"/>
</dbReference>
<dbReference type="Gene3D" id="4.10.240.10">
    <property type="entry name" value="Zn(2)-C6 fungal-type DNA-binding domain"/>
    <property type="match status" value="1"/>
</dbReference>
<keyword evidence="3" id="KW-0805">Transcription regulation</keyword>
<proteinExistence type="predicted"/>
<dbReference type="SMART" id="SM00906">
    <property type="entry name" value="Fungal_trans"/>
    <property type="match status" value="1"/>
</dbReference>
<keyword evidence="5" id="KW-0539">Nucleus</keyword>
<dbReference type="CDD" id="cd12148">
    <property type="entry name" value="fungal_TF_MHR"/>
    <property type="match status" value="1"/>
</dbReference>
<dbReference type="InterPro" id="IPR036864">
    <property type="entry name" value="Zn2-C6_fun-type_DNA-bd_sf"/>
</dbReference>
<keyword evidence="4" id="KW-0804">Transcription</keyword>
<keyword evidence="2" id="KW-0479">Metal-binding</keyword>
<evidence type="ECO:0000259" key="7">
    <source>
        <dbReference type="PROSITE" id="PS50048"/>
    </source>
</evidence>
<evidence type="ECO:0000256" key="4">
    <source>
        <dbReference type="ARBA" id="ARBA00023163"/>
    </source>
</evidence>
<dbReference type="Proteomes" id="UP000777438">
    <property type="component" value="Unassembled WGS sequence"/>
</dbReference>
<evidence type="ECO:0000313" key="9">
    <source>
        <dbReference type="Proteomes" id="UP000777438"/>
    </source>
</evidence>
<dbReference type="AlphaFoldDB" id="A0A9P8W1P3"/>
<accession>A0A9P8W1P3</accession>
<dbReference type="SMART" id="SM00066">
    <property type="entry name" value="GAL4"/>
    <property type="match status" value="1"/>
</dbReference>
<dbReference type="InterPro" id="IPR001138">
    <property type="entry name" value="Zn2Cys6_DnaBD"/>
</dbReference>
<dbReference type="GO" id="GO:0005634">
    <property type="term" value="C:nucleus"/>
    <property type="evidence" value="ECO:0007669"/>
    <property type="project" value="UniProtKB-SubCell"/>
</dbReference>
<organism evidence="8 9">
    <name type="scientific">Thelonectria olida</name>
    <dbReference type="NCBI Taxonomy" id="1576542"/>
    <lineage>
        <taxon>Eukaryota</taxon>
        <taxon>Fungi</taxon>
        <taxon>Dikarya</taxon>
        <taxon>Ascomycota</taxon>
        <taxon>Pezizomycotina</taxon>
        <taxon>Sordariomycetes</taxon>
        <taxon>Hypocreomycetidae</taxon>
        <taxon>Hypocreales</taxon>
        <taxon>Nectriaceae</taxon>
        <taxon>Thelonectria</taxon>
    </lineage>
</organism>